<comment type="caution">
    <text evidence="2">The sequence shown here is derived from an EMBL/GenBank/DDBJ whole genome shotgun (WGS) entry which is preliminary data.</text>
</comment>
<proteinExistence type="predicted"/>
<dbReference type="VEuPathDB" id="FungiDB:ACJ73_01457"/>
<dbReference type="InterPro" id="IPR002575">
    <property type="entry name" value="Aminoglycoside_PTrfase"/>
</dbReference>
<dbReference type="InterPro" id="IPR011009">
    <property type="entry name" value="Kinase-like_dom_sf"/>
</dbReference>
<organism evidence="2 3">
    <name type="scientific">Blastomyces percursus</name>
    <dbReference type="NCBI Taxonomy" id="1658174"/>
    <lineage>
        <taxon>Eukaryota</taxon>
        <taxon>Fungi</taxon>
        <taxon>Dikarya</taxon>
        <taxon>Ascomycota</taxon>
        <taxon>Pezizomycotina</taxon>
        <taxon>Eurotiomycetes</taxon>
        <taxon>Eurotiomycetidae</taxon>
        <taxon>Onygenales</taxon>
        <taxon>Ajellomycetaceae</taxon>
        <taxon>Blastomyces</taxon>
    </lineage>
</organism>
<dbReference type="AlphaFoldDB" id="A0A1J9RHP4"/>
<feature type="domain" description="Aminoglycoside phosphotransferase" evidence="1">
    <location>
        <begin position="78"/>
        <end position="291"/>
    </location>
</feature>
<gene>
    <name evidence="2" type="ORF">ACJ73_01457</name>
</gene>
<protein>
    <recommendedName>
        <fullName evidence="1">Aminoglycoside phosphotransferase domain-containing protein</fullName>
    </recommendedName>
</protein>
<dbReference type="Pfam" id="PF01636">
    <property type="entry name" value="APH"/>
    <property type="match status" value="1"/>
</dbReference>
<accession>A0A1J9RHP4</accession>
<dbReference type="SUPFAM" id="SSF56112">
    <property type="entry name" value="Protein kinase-like (PK-like)"/>
    <property type="match status" value="1"/>
</dbReference>
<dbReference type="Proteomes" id="UP000242791">
    <property type="component" value="Unassembled WGS sequence"/>
</dbReference>
<evidence type="ECO:0000313" key="2">
    <source>
        <dbReference type="EMBL" id="OJD27149.1"/>
    </source>
</evidence>
<evidence type="ECO:0000313" key="3">
    <source>
        <dbReference type="Proteomes" id="UP000242791"/>
    </source>
</evidence>
<name>A0A1J9RHP4_9EURO</name>
<dbReference type="InterPro" id="IPR051678">
    <property type="entry name" value="AGP_Transferase"/>
</dbReference>
<dbReference type="PANTHER" id="PTHR21310">
    <property type="entry name" value="AMINOGLYCOSIDE PHOSPHOTRANSFERASE-RELATED-RELATED"/>
    <property type="match status" value="1"/>
</dbReference>
<dbReference type="PANTHER" id="PTHR21310:SF37">
    <property type="entry name" value="AMINOGLYCOSIDE PHOSPHOTRANSFERASE DOMAIN-CONTAINING PROTEIN"/>
    <property type="match status" value="1"/>
</dbReference>
<keyword evidence="3" id="KW-1185">Reference proteome</keyword>
<reference evidence="2 3" key="1">
    <citation type="submission" date="2015-08" db="EMBL/GenBank/DDBJ databases">
        <title>Emmonsia species relationships and genome sequence.</title>
        <authorList>
            <person name="Cuomo C.A."/>
            <person name="Schwartz I.S."/>
            <person name="Kenyon C."/>
            <person name="De Hoog G.S."/>
            <person name="Govender N.P."/>
            <person name="Botha A."/>
            <person name="Moreno L."/>
            <person name="De Vries M."/>
            <person name="Munoz J.F."/>
            <person name="Stielow J.B."/>
        </authorList>
    </citation>
    <scope>NUCLEOTIDE SEQUENCE [LARGE SCALE GENOMIC DNA]</scope>
    <source>
        <strain evidence="2 3">EI222</strain>
    </source>
</reference>
<dbReference type="OrthoDB" id="4205945at2759"/>
<evidence type="ECO:0000259" key="1">
    <source>
        <dbReference type="Pfam" id="PF01636"/>
    </source>
</evidence>
<dbReference type="Gene3D" id="3.90.1200.10">
    <property type="match status" value="1"/>
</dbReference>
<dbReference type="EMBL" id="LGTZ01000133">
    <property type="protein sequence ID" value="OJD27149.1"/>
    <property type="molecule type" value="Genomic_DNA"/>
</dbReference>
<sequence length="438" mass="51024">MNWDHLAEESSQKLFASWLKLLSPAVPLTLAGQHRPGHQAIEASSFTTGAFNICCTVTFEDEFRVVVRFPILGRSRFRTEKTRDEVSVMDFLSRRTRVPVPIVLGAGRWGCGPYVVTTFIEGTLLSKQLRDPFIDLSALEIAYRGMADIMLELSKPTFPSIGALECKSGEWQVTKRPMTLNMNELVRVGNFPPAKFTRKIFPTAAEYFEELATQQLLHLQYQRNDAVEDEHDARKRYIARCLFRKIARDIQWEPGPFHLWCDDFCPSNVLVSESDLTITGVIDWEFTYVAPTEFTCTAPWWLLFERPEAWESNLNDFLARYTPRLQFFLKILRACEDRQLRNGVLTDSQRLSDRMERSLDCGRFWFCLATRRSFMFDDIYWTFLDEKHFGRLNSLDDRLSLLSRDELDGLDGFVRMKMQQVVEKRLDEHLTFDELVDL</sequence>